<dbReference type="RefSeq" id="WP_162345016.1">
    <property type="nucleotide sequence ID" value="NZ_JAAEAA010000003.1"/>
</dbReference>
<dbReference type="AlphaFoldDB" id="A0A6B2H5B1"/>
<feature type="signal peptide" evidence="1">
    <location>
        <begin position="1"/>
        <end position="21"/>
    </location>
</feature>
<evidence type="ECO:0000313" key="3">
    <source>
        <dbReference type="Proteomes" id="UP000478546"/>
    </source>
</evidence>
<keyword evidence="1" id="KW-0732">Signal</keyword>
<protein>
    <submittedName>
        <fullName evidence="2">Uncharacterized protein</fullName>
    </submittedName>
</protein>
<evidence type="ECO:0000256" key="1">
    <source>
        <dbReference type="SAM" id="SignalP"/>
    </source>
</evidence>
<feature type="chain" id="PRO_5025570494" evidence="1">
    <location>
        <begin position="22"/>
        <end position="301"/>
    </location>
</feature>
<proteinExistence type="predicted"/>
<gene>
    <name evidence="2" type="ORF">GWO68_03475</name>
</gene>
<organism evidence="2 3">
    <name type="scientific">Pontibacter fetidus</name>
    <dbReference type="NCBI Taxonomy" id="2700082"/>
    <lineage>
        <taxon>Bacteria</taxon>
        <taxon>Pseudomonadati</taxon>
        <taxon>Bacteroidota</taxon>
        <taxon>Cytophagia</taxon>
        <taxon>Cytophagales</taxon>
        <taxon>Hymenobacteraceae</taxon>
        <taxon>Pontibacter</taxon>
    </lineage>
</organism>
<dbReference type="Proteomes" id="UP000478546">
    <property type="component" value="Unassembled WGS sequence"/>
</dbReference>
<reference evidence="2 3" key="1">
    <citation type="submission" date="2020-01" db="EMBL/GenBank/DDBJ databases">
        <authorList>
            <person name="Kim M.K."/>
        </authorList>
    </citation>
    <scope>NUCLEOTIDE SEQUENCE [LARGE SCALE GENOMIC DNA]</scope>
    <source>
        <strain evidence="2 3">BT213</strain>
    </source>
</reference>
<sequence length="301" mass="34517">MKPYILLLLAFALLSAQPAGAQHYSQLHALQGHTSQVHYSTGHKQRAETIAHRIDEAMAYYQQMLGFKPAVTLLILSPDDWTRYTKGPMVYGMPHYTDDQTLIVAAEDNPFWKSFIPPLNQLPQDLSKQIREVYQDDAGNLSMQPFFDLLALHELGHAFHFQAGLNMQRKWLGELFTNTLLHTYIAEKEPAALPALTLFPRMVVSSGASEYTYTSLQDADQRYNEIGQKHPKNYGWYQSRWHIAAGNIYEAGGKQVSKRWWDAFKSNKEKLTDEQLTLLLAEKADKSIADMIRNWDRETVK</sequence>
<accession>A0A6B2H5B1</accession>
<dbReference type="EMBL" id="JAAEAA010000003">
    <property type="protein sequence ID" value="NDK54970.1"/>
    <property type="molecule type" value="Genomic_DNA"/>
</dbReference>
<name>A0A6B2H5B1_9BACT</name>
<keyword evidence="3" id="KW-1185">Reference proteome</keyword>
<evidence type="ECO:0000313" key="2">
    <source>
        <dbReference type="EMBL" id="NDK54970.1"/>
    </source>
</evidence>
<comment type="caution">
    <text evidence="2">The sequence shown here is derived from an EMBL/GenBank/DDBJ whole genome shotgun (WGS) entry which is preliminary data.</text>
</comment>